<dbReference type="AlphaFoldDB" id="A0A317ZBB7"/>
<comment type="caution">
    <text evidence="1">The sequence shown here is derived from an EMBL/GenBank/DDBJ whole genome shotgun (WGS) entry which is preliminary data.</text>
</comment>
<evidence type="ECO:0000313" key="2">
    <source>
        <dbReference type="Proteomes" id="UP000246351"/>
    </source>
</evidence>
<protein>
    <submittedName>
        <fullName evidence="1">ACP synthase</fullName>
    </submittedName>
</protein>
<gene>
    <name evidence="1" type="ORF">DD924_06930</name>
</gene>
<sequence length="72" mass="8761">IKKYRYVKEQIERFGNALKEELSIATLSIEQNMLEAKIDYYKNFYYPRKKTKHNNIEYNVSMFFKAVDSLKK</sequence>
<evidence type="ECO:0000313" key="1">
    <source>
        <dbReference type="EMBL" id="PWZ98654.1"/>
    </source>
</evidence>
<name>A0A317ZBB7_STAPS</name>
<feature type="non-terminal residue" evidence="1">
    <location>
        <position position="1"/>
    </location>
</feature>
<dbReference type="Proteomes" id="UP000246351">
    <property type="component" value="Unassembled WGS sequence"/>
</dbReference>
<accession>A0A317ZBB7</accession>
<proteinExistence type="predicted"/>
<dbReference type="EMBL" id="QEIV01000587">
    <property type="protein sequence ID" value="PWZ98654.1"/>
    <property type="molecule type" value="Genomic_DNA"/>
</dbReference>
<organism evidence="1 2">
    <name type="scientific">Staphylococcus pseudintermedius</name>
    <dbReference type="NCBI Taxonomy" id="283734"/>
    <lineage>
        <taxon>Bacteria</taxon>
        <taxon>Bacillati</taxon>
        <taxon>Bacillota</taxon>
        <taxon>Bacilli</taxon>
        <taxon>Bacillales</taxon>
        <taxon>Staphylococcaceae</taxon>
        <taxon>Staphylococcus</taxon>
        <taxon>Staphylococcus intermedius group</taxon>
    </lineage>
</organism>
<reference evidence="1 2" key="1">
    <citation type="journal article" date="2018" name="Vet. Microbiol.">
        <title>Clonal diversity and geographic distribution of methicillin-resistant Staphylococcus pseudintermedius from Australian animals: Discovery of novel sequence types.</title>
        <authorList>
            <person name="Worthing K.A."/>
            <person name="Abraham S."/>
            <person name="Coombs G.W."/>
            <person name="Pang S."/>
            <person name="Saputra S."/>
            <person name="Jordan D."/>
            <person name="Trott D.J."/>
            <person name="Norris J.M."/>
        </authorList>
    </citation>
    <scope>NUCLEOTIDE SEQUENCE [LARGE SCALE GENOMIC DNA]</scope>
    <source>
        <strain evidence="1 2">ST71 3</strain>
    </source>
</reference>